<dbReference type="GO" id="GO:0009395">
    <property type="term" value="P:phospholipid catabolic process"/>
    <property type="evidence" value="ECO:0007669"/>
    <property type="project" value="TreeGrafter"/>
</dbReference>
<dbReference type="Pfam" id="PF09335">
    <property type="entry name" value="VTT_dom"/>
    <property type="match status" value="1"/>
</dbReference>
<keyword evidence="7" id="KW-0378">Hydrolase</keyword>
<sequence length="728" mass="78783">MTSPSVDDDLAVVADRILRPGHNVWRVEPTQRAAVLIDGEQYFSALRRSLLRARHAVLVVGWDIHSQTRLPRTGPDDDLPETLVDLLAALVERRPALTIRLLLWNYSVLFAGEREWFPSLAIDDRTPPQVILRLDDRLPFGSSQHQKIVLVDDTVAFAGGLDLTIRRWDRCAHRAADPDRVDPDGVPYAPFHDVQLVCDGAAAAALGDLAKNRWRRATGETLPSHPGDHDVWPDGVVPDIRDTRLAIARTVPCCDDGEPEAREIEALFLDSIDAARRSIYIENQFVTAAAMAERLAARMQRMPELELVVVTPRQYHSWIEANTMHAGRARFRRILEEAGVAARARFLFPQVCDGDSTADTMVHSKVMVVDDRLLRVGSANLNNRSMGADAECDVVLEAETEAERRAVARVRNRLIADHCGVGEQAVADQLARTGSLLRTVETLSGGGHRLCPVSDPESPPSVLPLAIEPIADPAAPISVEAVTRQVIGPAQARRLPVFAKIGAVALVLIGLVLAWRTTPLAQFTDIERVRALLEGLGTVWAPVAVAGVYVVAGLLGFPVTVLIAATAMVYGAWLGLLYATLGALVSAAVGFAIGAKLGQEPFIRLLGPRLNKIRRKITRRGVLAVAAIRVLPIAPFTVINLLSGAGGVRFADFMGGTLLGLTPGLVAMSVFGDRLLAVIRDPTPGRIAVAVGLLAGWIALAFGIQAVVSRRGGRDEERGRGRDGSRDP</sequence>
<keyword evidence="10" id="KW-0472">Membrane</keyword>
<comment type="function">
    <text evidence="2">Could be a virulence factor.</text>
</comment>
<evidence type="ECO:0000256" key="2">
    <source>
        <dbReference type="ARBA" id="ARBA00003145"/>
    </source>
</evidence>
<dbReference type="InterPro" id="IPR032816">
    <property type="entry name" value="VTT_dom"/>
</dbReference>
<feature type="transmembrane region" description="Helical" evidence="10">
    <location>
        <begin position="654"/>
        <end position="675"/>
    </location>
</feature>
<name>A0A447CYN4_9BRAD</name>
<evidence type="ECO:0000256" key="8">
    <source>
        <dbReference type="ARBA" id="ARBA00023098"/>
    </source>
</evidence>
<dbReference type="Pfam" id="PF00614">
    <property type="entry name" value="PLDc"/>
    <property type="match status" value="1"/>
</dbReference>
<dbReference type="InterPro" id="IPR001736">
    <property type="entry name" value="PLipase_D/transphosphatidylase"/>
</dbReference>
<evidence type="ECO:0000313" key="12">
    <source>
        <dbReference type="EMBL" id="VCU10411.1"/>
    </source>
</evidence>
<evidence type="ECO:0000259" key="11">
    <source>
        <dbReference type="PROSITE" id="PS50035"/>
    </source>
</evidence>
<evidence type="ECO:0000256" key="10">
    <source>
        <dbReference type="SAM" id="Phobius"/>
    </source>
</evidence>
<feature type="domain" description="PLD phosphodiesterase" evidence="11">
    <location>
        <begin position="140"/>
        <end position="167"/>
    </location>
</feature>
<comment type="caution">
    <text evidence="12">The sequence shown here is derived from an EMBL/GenBank/DDBJ whole genome shotgun (WGS) entry which is preliminary data.</text>
</comment>
<dbReference type="RefSeq" id="WP_129610514.1">
    <property type="nucleotide sequence ID" value="NZ_UWOC01000169.1"/>
</dbReference>
<dbReference type="SUPFAM" id="SSF56024">
    <property type="entry name" value="Phospholipase D/nuclease"/>
    <property type="match status" value="2"/>
</dbReference>
<keyword evidence="13" id="KW-1185">Reference proteome</keyword>
<evidence type="ECO:0000256" key="4">
    <source>
        <dbReference type="ARBA" id="ARBA00018392"/>
    </source>
</evidence>
<dbReference type="Gene3D" id="3.30.870.10">
    <property type="entry name" value="Endonuclease Chain A"/>
    <property type="match status" value="2"/>
</dbReference>
<dbReference type="CDD" id="cd09143">
    <property type="entry name" value="PLDc_vPLD1_2_like_bac_2"/>
    <property type="match status" value="1"/>
</dbReference>
<organism evidence="12 13">
    <name type="scientific">Rhodoplanes serenus</name>
    <dbReference type="NCBI Taxonomy" id="200615"/>
    <lineage>
        <taxon>Bacteria</taxon>
        <taxon>Pseudomonadati</taxon>
        <taxon>Pseudomonadota</taxon>
        <taxon>Alphaproteobacteria</taxon>
        <taxon>Hyphomicrobiales</taxon>
        <taxon>Nitrobacteraceae</taxon>
        <taxon>Rhodoplanes</taxon>
    </lineage>
</organism>
<dbReference type="SMART" id="SM00155">
    <property type="entry name" value="PLDc"/>
    <property type="match status" value="2"/>
</dbReference>
<evidence type="ECO:0000256" key="7">
    <source>
        <dbReference type="ARBA" id="ARBA00022801"/>
    </source>
</evidence>
<feature type="transmembrane region" description="Helical" evidence="10">
    <location>
        <begin position="687"/>
        <end position="708"/>
    </location>
</feature>
<feature type="transmembrane region" description="Helical" evidence="10">
    <location>
        <begin position="622"/>
        <end position="642"/>
    </location>
</feature>
<proteinExistence type="predicted"/>
<dbReference type="PROSITE" id="PS50035">
    <property type="entry name" value="PLD"/>
    <property type="match status" value="2"/>
</dbReference>
<feature type="transmembrane region" description="Helical" evidence="10">
    <location>
        <begin position="497"/>
        <end position="515"/>
    </location>
</feature>
<gene>
    <name evidence="12" type="primary">ydjZ</name>
    <name evidence="12" type="ORF">RHODGE_RHODGE_03601</name>
</gene>
<comment type="catalytic activity">
    <reaction evidence="1">
        <text>a 1,2-diacyl-sn-glycero-3-phosphocholine + H2O = a 1,2-diacyl-sn-glycero-3-phosphate + choline + H(+)</text>
        <dbReference type="Rhea" id="RHEA:14445"/>
        <dbReference type="ChEBI" id="CHEBI:15354"/>
        <dbReference type="ChEBI" id="CHEBI:15377"/>
        <dbReference type="ChEBI" id="CHEBI:15378"/>
        <dbReference type="ChEBI" id="CHEBI:57643"/>
        <dbReference type="ChEBI" id="CHEBI:58608"/>
        <dbReference type="EC" id="3.1.4.4"/>
    </reaction>
</comment>
<reference evidence="13" key="1">
    <citation type="submission" date="2018-10" db="EMBL/GenBank/DDBJ databases">
        <authorList>
            <person name="Peiro R."/>
            <person name="Begona"/>
            <person name="Cbmso G."/>
            <person name="Lopez M."/>
            <person name="Gonzalez S."/>
            <person name="Sacristan E."/>
            <person name="Castillo E."/>
        </authorList>
    </citation>
    <scope>NUCLEOTIDE SEQUENCE [LARGE SCALE GENOMIC DNA]</scope>
</reference>
<dbReference type="CDD" id="cd09140">
    <property type="entry name" value="PLDc_vPLD1_2_like_bac_1"/>
    <property type="match status" value="1"/>
</dbReference>
<evidence type="ECO:0000256" key="6">
    <source>
        <dbReference type="ARBA" id="ARBA00022737"/>
    </source>
</evidence>
<dbReference type="OrthoDB" id="8828485at2"/>
<dbReference type="Pfam" id="PF13091">
    <property type="entry name" value="PLDc_2"/>
    <property type="match status" value="1"/>
</dbReference>
<dbReference type="PANTHER" id="PTHR18896:SF76">
    <property type="entry name" value="PHOSPHOLIPASE"/>
    <property type="match status" value="1"/>
</dbReference>
<evidence type="ECO:0000313" key="13">
    <source>
        <dbReference type="Proteomes" id="UP000289200"/>
    </source>
</evidence>
<dbReference type="EMBL" id="UWOC01000169">
    <property type="protein sequence ID" value="VCU10411.1"/>
    <property type="molecule type" value="Genomic_DNA"/>
</dbReference>
<feature type="transmembrane region" description="Helical" evidence="10">
    <location>
        <begin position="536"/>
        <end position="564"/>
    </location>
</feature>
<comment type="subcellular location">
    <subcellularLocation>
        <location evidence="3">Secreted</location>
    </subcellularLocation>
</comment>
<dbReference type="Proteomes" id="UP000289200">
    <property type="component" value="Unassembled WGS sequence"/>
</dbReference>
<dbReference type="GO" id="GO:0004630">
    <property type="term" value="F:phospholipase D activity"/>
    <property type="evidence" value="ECO:0007669"/>
    <property type="project" value="UniProtKB-EC"/>
</dbReference>
<evidence type="ECO:0000256" key="1">
    <source>
        <dbReference type="ARBA" id="ARBA00000798"/>
    </source>
</evidence>
<keyword evidence="5" id="KW-0964">Secreted</keyword>
<dbReference type="InterPro" id="IPR025202">
    <property type="entry name" value="PLD-like_dom"/>
</dbReference>
<keyword evidence="6" id="KW-0677">Repeat</keyword>
<protein>
    <recommendedName>
        <fullName evidence="4">Phospholipase D</fullName>
    </recommendedName>
    <alternativeName>
        <fullName evidence="9">Choline phosphatase</fullName>
    </alternativeName>
</protein>
<evidence type="ECO:0000256" key="3">
    <source>
        <dbReference type="ARBA" id="ARBA00004613"/>
    </source>
</evidence>
<keyword evidence="10" id="KW-0812">Transmembrane</keyword>
<feature type="domain" description="PLD phosphodiesterase" evidence="11">
    <location>
        <begin position="358"/>
        <end position="385"/>
    </location>
</feature>
<dbReference type="AlphaFoldDB" id="A0A447CYN4"/>
<evidence type="ECO:0000256" key="5">
    <source>
        <dbReference type="ARBA" id="ARBA00022525"/>
    </source>
</evidence>
<keyword evidence="8" id="KW-0443">Lipid metabolism</keyword>
<feature type="transmembrane region" description="Helical" evidence="10">
    <location>
        <begin position="570"/>
        <end position="595"/>
    </location>
</feature>
<accession>A0A447CYN4</accession>
<keyword evidence="10" id="KW-1133">Transmembrane helix</keyword>
<dbReference type="InterPro" id="IPR015679">
    <property type="entry name" value="PLipase_D_fam"/>
</dbReference>
<evidence type="ECO:0000256" key="9">
    <source>
        <dbReference type="ARBA" id="ARBA00029594"/>
    </source>
</evidence>
<dbReference type="PANTHER" id="PTHR18896">
    <property type="entry name" value="PHOSPHOLIPASE D"/>
    <property type="match status" value="1"/>
</dbReference>
<dbReference type="GO" id="GO:0005576">
    <property type="term" value="C:extracellular region"/>
    <property type="evidence" value="ECO:0007669"/>
    <property type="project" value="UniProtKB-SubCell"/>
</dbReference>